<gene>
    <name evidence="2" type="ORF">F131LOC_002280</name>
</gene>
<evidence type="ECO:0000313" key="3">
    <source>
        <dbReference type="Proteomes" id="UP000237284"/>
    </source>
</evidence>
<feature type="transmembrane region" description="Helical" evidence="1">
    <location>
        <begin position="12"/>
        <end position="32"/>
    </location>
</feature>
<protein>
    <submittedName>
        <fullName evidence="2">DUF2645 family protein</fullName>
    </submittedName>
</protein>
<organism evidence="2 3">
    <name type="scientific">Pectobacterium versatile</name>
    <dbReference type="NCBI Taxonomy" id="2488639"/>
    <lineage>
        <taxon>Bacteria</taxon>
        <taxon>Pseudomonadati</taxon>
        <taxon>Pseudomonadota</taxon>
        <taxon>Gammaproteobacteria</taxon>
        <taxon>Enterobacterales</taxon>
        <taxon>Pectobacteriaceae</taxon>
        <taxon>Pectobacterium</taxon>
    </lineage>
</organism>
<keyword evidence="1" id="KW-0812">Transmembrane</keyword>
<dbReference type="Proteomes" id="UP000237284">
    <property type="component" value="Chromosome"/>
</dbReference>
<accession>A0A7T0EQZ8</accession>
<evidence type="ECO:0000313" key="2">
    <source>
        <dbReference type="EMBL" id="QPK16249.1"/>
    </source>
</evidence>
<dbReference type="EMBL" id="CP065030">
    <property type="protein sequence ID" value="QPK16249.1"/>
    <property type="molecule type" value="Genomic_DNA"/>
</dbReference>
<dbReference type="AlphaFoldDB" id="A0A7T0EQZ8"/>
<name>A0A7T0EQZ8_9GAMM</name>
<evidence type="ECO:0000256" key="1">
    <source>
        <dbReference type="SAM" id="Phobius"/>
    </source>
</evidence>
<dbReference type="RefSeq" id="WP_103972124.1">
    <property type="nucleotide sequence ID" value="NZ_CAKLIN010000015.1"/>
</dbReference>
<dbReference type="Pfam" id="PF10840">
    <property type="entry name" value="DUF2645"/>
    <property type="match status" value="1"/>
</dbReference>
<keyword evidence="1" id="KW-0472">Membrane</keyword>
<reference evidence="2 3" key="1">
    <citation type="submission" date="2020-11" db="EMBL/GenBank/DDBJ databases">
        <title>Complete genome sequence of Pectobacterium versatile F131.</title>
        <authorList>
            <person name="Shirshikov F.V."/>
            <person name="Miroshnikov K."/>
            <person name="Toshakov S.V."/>
            <person name="Kabanova A.P."/>
            <person name="Barannik A.P."/>
            <person name="Shneider M."/>
            <person name="Ignatov A.N."/>
            <person name="Miroshnikov K.A."/>
            <person name="Mikhailova Y.V."/>
            <person name="Shelenkov A."/>
            <person name="Yanushevich Y.G."/>
            <person name="Evseev P.V."/>
        </authorList>
    </citation>
    <scope>NUCLEOTIDE SEQUENCE [LARGE SCALE GENOMIC DNA]</scope>
    <source>
        <strain evidence="2 3">F131</strain>
    </source>
</reference>
<feature type="transmembrane region" description="Helical" evidence="1">
    <location>
        <begin position="52"/>
        <end position="72"/>
    </location>
</feature>
<dbReference type="InterPro" id="IPR022553">
    <property type="entry name" value="DUF2645"/>
</dbReference>
<proteinExistence type="predicted"/>
<sequence>MKACLKKNHIDNIYFYAYSALCLFLIHAFSSIEYEWLFGDRSLKSFCENPRSYAESFSNFIIIPLSIPFLLVKRTPPRIITYLVILMYYSGSFYTRVTICPYW</sequence>
<feature type="transmembrane region" description="Helical" evidence="1">
    <location>
        <begin position="79"/>
        <end position="97"/>
    </location>
</feature>
<keyword evidence="1" id="KW-1133">Transmembrane helix</keyword>